<gene>
    <name evidence="4" type="ORF">ACHAWU_004656</name>
</gene>
<proteinExistence type="predicted"/>
<evidence type="ECO:0000313" key="5">
    <source>
        <dbReference type="Proteomes" id="UP001530293"/>
    </source>
</evidence>
<dbReference type="SMART" id="SM00454">
    <property type="entry name" value="SAM"/>
    <property type="match status" value="1"/>
</dbReference>
<dbReference type="InterPro" id="IPR013761">
    <property type="entry name" value="SAM/pointed_sf"/>
</dbReference>
<dbReference type="Gene3D" id="1.10.150.50">
    <property type="entry name" value="Transcription Factor, Ets-1"/>
    <property type="match status" value="1"/>
</dbReference>
<dbReference type="AlphaFoldDB" id="A0ABD3N7Q6"/>
<keyword evidence="5" id="KW-1185">Reference proteome</keyword>
<keyword evidence="1" id="KW-0175">Coiled coil</keyword>
<feature type="region of interest" description="Disordered" evidence="2">
    <location>
        <begin position="127"/>
        <end position="188"/>
    </location>
</feature>
<evidence type="ECO:0000313" key="4">
    <source>
        <dbReference type="EMBL" id="KAL3771383.1"/>
    </source>
</evidence>
<accession>A0ABD3N7Q6</accession>
<comment type="caution">
    <text evidence="4">The sequence shown here is derived from an EMBL/GenBank/DDBJ whole genome shotgun (WGS) entry which is preliminary data.</text>
</comment>
<evidence type="ECO:0000256" key="2">
    <source>
        <dbReference type="SAM" id="MobiDB-lite"/>
    </source>
</evidence>
<dbReference type="PROSITE" id="PS50105">
    <property type="entry name" value="SAM_DOMAIN"/>
    <property type="match status" value="1"/>
</dbReference>
<organism evidence="4 5">
    <name type="scientific">Discostella pseudostelligera</name>
    <dbReference type="NCBI Taxonomy" id="259834"/>
    <lineage>
        <taxon>Eukaryota</taxon>
        <taxon>Sar</taxon>
        <taxon>Stramenopiles</taxon>
        <taxon>Ochrophyta</taxon>
        <taxon>Bacillariophyta</taxon>
        <taxon>Coscinodiscophyceae</taxon>
        <taxon>Thalassiosirophycidae</taxon>
        <taxon>Stephanodiscales</taxon>
        <taxon>Stephanodiscaceae</taxon>
        <taxon>Discostella</taxon>
    </lineage>
</organism>
<feature type="compositionally biased region" description="Gly residues" evidence="2">
    <location>
        <begin position="171"/>
        <end position="180"/>
    </location>
</feature>
<evidence type="ECO:0000259" key="3">
    <source>
        <dbReference type="PROSITE" id="PS50105"/>
    </source>
</evidence>
<protein>
    <recommendedName>
        <fullName evidence="3">SAM domain-containing protein</fullName>
    </recommendedName>
</protein>
<name>A0ABD3N7Q6_9STRA</name>
<dbReference type="Pfam" id="PF07647">
    <property type="entry name" value="SAM_2"/>
    <property type="match status" value="1"/>
</dbReference>
<dbReference type="SUPFAM" id="SSF47769">
    <property type="entry name" value="SAM/Pointed domain"/>
    <property type="match status" value="1"/>
</dbReference>
<dbReference type="InterPro" id="IPR001660">
    <property type="entry name" value="SAM"/>
</dbReference>
<dbReference type="EMBL" id="JALLBG020000024">
    <property type="protein sequence ID" value="KAL3771383.1"/>
    <property type="molecule type" value="Genomic_DNA"/>
</dbReference>
<feature type="compositionally biased region" description="Low complexity" evidence="2">
    <location>
        <begin position="132"/>
        <end position="151"/>
    </location>
</feature>
<dbReference type="Proteomes" id="UP001530293">
    <property type="component" value="Unassembled WGS sequence"/>
</dbReference>
<sequence>MVLKPINQYTVEEVGMWLTAQGLGDHASTFIDAGVDGDVLVSLDVNDLKNDLFLSGLQAKKVLSNIEFSKGMTVGGTNGSHHGDANNERTHQLEHKVKKLEKDLQSKDEEIAELNRKLARLECNEAARHHQPTPTQQSYQPQPTQTYYSQPTAPPPKPSQPPAGARVVGGAARGAAGGAVKGAIGKRP</sequence>
<reference evidence="4 5" key="1">
    <citation type="submission" date="2024-10" db="EMBL/GenBank/DDBJ databases">
        <title>Updated reference genomes for cyclostephanoid diatoms.</title>
        <authorList>
            <person name="Roberts W.R."/>
            <person name="Alverson A.J."/>
        </authorList>
    </citation>
    <scope>NUCLEOTIDE SEQUENCE [LARGE SCALE GENOMIC DNA]</scope>
    <source>
        <strain evidence="4 5">AJA232-27</strain>
    </source>
</reference>
<dbReference type="CDD" id="cd09487">
    <property type="entry name" value="SAM_superfamily"/>
    <property type="match status" value="1"/>
</dbReference>
<feature type="domain" description="SAM" evidence="3">
    <location>
        <begin position="9"/>
        <end position="63"/>
    </location>
</feature>
<evidence type="ECO:0000256" key="1">
    <source>
        <dbReference type="SAM" id="Coils"/>
    </source>
</evidence>
<dbReference type="Gene3D" id="1.20.5.490">
    <property type="entry name" value="Single helix bin"/>
    <property type="match status" value="1"/>
</dbReference>
<feature type="coiled-coil region" evidence="1">
    <location>
        <begin position="90"/>
        <end position="124"/>
    </location>
</feature>
<feature type="compositionally biased region" description="Pro residues" evidence="2">
    <location>
        <begin position="152"/>
        <end position="161"/>
    </location>
</feature>